<dbReference type="SUPFAM" id="SSF51735">
    <property type="entry name" value="NAD(P)-binding Rossmann-fold domains"/>
    <property type="match status" value="1"/>
</dbReference>
<dbReference type="InterPro" id="IPR051317">
    <property type="entry name" value="Gfo/Idh/MocA_oxidoreduct"/>
</dbReference>
<feature type="domain" description="Gfo/Idh/MocA-like oxidoreductase N-terminal" evidence="1">
    <location>
        <begin position="13"/>
        <end position="141"/>
    </location>
</feature>
<dbReference type="Pfam" id="PF01408">
    <property type="entry name" value="GFO_IDH_MocA"/>
    <property type="match status" value="1"/>
</dbReference>
<reference evidence="4" key="1">
    <citation type="journal article" date="2019" name="Int. J. Syst. Evol. Microbiol.">
        <title>The Global Catalogue of Microorganisms (GCM) 10K type strain sequencing project: providing services to taxonomists for standard genome sequencing and annotation.</title>
        <authorList>
            <consortium name="The Broad Institute Genomics Platform"/>
            <consortium name="The Broad Institute Genome Sequencing Center for Infectious Disease"/>
            <person name="Wu L."/>
            <person name="Ma J."/>
        </authorList>
    </citation>
    <scope>NUCLEOTIDE SEQUENCE [LARGE SCALE GENOMIC DNA]</scope>
    <source>
        <strain evidence="4">NBRC 102122</strain>
    </source>
</reference>
<dbReference type="Proteomes" id="UP001156702">
    <property type="component" value="Unassembled WGS sequence"/>
</dbReference>
<proteinExistence type="predicted"/>
<dbReference type="Pfam" id="PF22725">
    <property type="entry name" value="GFO_IDH_MocA_C3"/>
    <property type="match status" value="1"/>
</dbReference>
<evidence type="ECO:0000313" key="4">
    <source>
        <dbReference type="Proteomes" id="UP001156702"/>
    </source>
</evidence>
<protein>
    <submittedName>
        <fullName evidence="3">Oxidoreductase</fullName>
    </submittedName>
</protein>
<evidence type="ECO:0000313" key="3">
    <source>
        <dbReference type="EMBL" id="GLR53625.1"/>
    </source>
</evidence>
<dbReference type="PANTHER" id="PTHR43708">
    <property type="entry name" value="CONSERVED EXPRESSED OXIDOREDUCTASE (EUROFUNG)"/>
    <property type="match status" value="1"/>
</dbReference>
<dbReference type="SUPFAM" id="SSF55347">
    <property type="entry name" value="Glyceraldehyde-3-phosphate dehydrogenase-like, C-terminal domain"/>
    <property type="match status" value="1"/>
</dbReference>
<feature type="domain" description="GFO/IDH/MocA-like oxidoreductase" evidence="2">
    <location>
        <begin position="149"/>
        <end position="282"/>
    </location>
</feature>
<dbReference type="Gene3D" id="3.30.360.10">
    <property type="entry name" value="Dihydrodipicolinate Reductase, domain 2"/>
    <property type="match status" value="1"/>
</dbReference>
<keyword evidence="4" id="KW-1185">Reference proteome</keyword>
<dbReference type="InterPro" id="IPR000683">
    <property type="entry name" value="Gfo/Idh/MocA-like_OxRdtase_N"/>
</dbReference>
<sequence>MLNATVEMIGRRLRVGLVGGGEGSLIGATHRIAMRLDDRYEIIAGVLSSNGEKAVELGRKLGIARPYASLSDMLNAERERQDPIDVVAIMTPNDSHVSSAIAALDAGFHVICDKPVANTLDDALALAQKVRESGRRFMVTYNYTGYPMVRQARAMIAAGVIGAPHLVEVRYAQGNLSSLVEHQPDLPVQLQWRLDPARGGAENLLLDIGTHAHHLATYVTGRPFETVFADMGPALKGRRFDDTAVILGRLAGDLRVSLSLTKAATGAPQVFGIEVYGEKGGLQWEQGLPNVLRHTRQGKPLEVYGRATEGLLPLASHSIHSPPHHPEGFREAFSSIYSDFADVLAAEIAGVAPPAVSLHYPGIQDGVDGLAWVEACARSRKEGGWAPLAKNPIAEAGP</sequence>
<dbReference type="InterPro" id="IPR055170">
    <property type="entry name" value="GFO_IDH_MocA-like_dom"/>
</dbReference>
<evidence type="ECO:0000259" key="2">
    <source>
        <dbReference type="Pfam" id="PF22725"/>
    </source>
</evidence>
<dbReference type="EMBL" id="BSOP01000042">
    <property type="protein sequence ID" value="GLR53625.1"/>
    <property type="molecule type" value="Genomic_DNA"/>
</dbReference>
<gene>
    <name evidence="3" type="ORF">GCM10007923_48410</name>
</gene>
<evidence type="ECO:0000259" key="1">
    <source>
        <dbReference type="Pfam" id="PF01408"/>
    </source>
</evidence>
<organism evidence="3 4">
    <name type="scientific">Shinella yambaruensis</name>
    <dbReference type="NCBI Taxonomy" id="415996"/>
    <lineage>
        <taxon>Bacteria</taxon>
        <taxon>Pseudomonadati</taxon>
        <taxon>Pseudomonadota</taxon>
        <taxon>Alphaproteobacteria</taxon>
        <taxon>Hyphomicrobiales</taxon>
        <taxon>Rhizobiaceae</taxon>
        <taxon>Shinella</taxon>
    </lineage>
</organism>
<dbReference type="RefSeq" id="WP_244767690.1">
    <property type="nucleotide sequence ID" value="NZ_BSOP01000042.1"/>
</dbReference>
<dbReference type="InterPro" id="IPR036291">
    <property type="entry name" value="NAD(P)-bd_dom_sf"/>
</dbReference>
<accession>A0ABQ5ZNG1</accession>
<comment type="caution">
    <text evidence="3">The sequence shown here is derived from an EMBL/GenBank/DDBJ whole genome shotgun (WGS) entry which is preliminary data.</text>
</comment>
<name>A0ABQ5ZNG1_9HYPH</name>
<dbReference type="PANTHER" id="PTHR43708:SF3">
    <property type="entry name" value="OXIDOREDUCTASE"/>
    <property type="match status" value="1"/>
</dbReference>
<dbReference type="Gene3D" id="3.40.50.720">
    <property type="entry name" value="NAD(P)-binding Rossmann-like Domain"/>
    <property type="match status" value="1"/>
</dbReference>